<keyword evidence="4" id="KW-1185">Reference proteome</keyword>
<dbReference type="Pfam" id="PF14690">
    <property type="entry name" value="Zn_ribbon_ISL3"/>
    <property type="match status" value="1"/>
</dbReference>
<feature type="domain" description="Transposase IS204/IS1001/IS1096/IS1165 zinc-finger" evidence="2">
    <location>
        <begin position="23"/>
        <end position="67"/>
    </location>
</feature>
<gene>
    <name evidence="3" type="ORF">D5S18_08120</name>
</gene>
<dbReference type="AlphaFoldDB" id="A0A3A4KC52"/>
<protein>
    <submittedName>
        <fullName evidence="3">ISL3 family transposase</fullName>
    </submittedName>
</protein>
<feature type="domain" description="Transposase IS204/IS1001/IS1096/IS1165 DDE" evidence="1">
    <location>
        <begin position="143"/>
        <end position="196"/>
    </location>
</feature>
<proteinExistence type="predicted"/>
<evidence type="ECO:0000259" key="1">
    <source>
        <dbReference type="Pfam" id="PF01610"/>
    </source>
</evidence>
<reference evidence="3 4" key="1">
    <citation type="submission" date="2018-09" db="EMBL/GenBank/DDBJ databases">
        <title>YIM PH21274 draft genome.</title>
        <authorList>
            <person name="Miao C."/>
        </authorList>
    </citation>
    <scope>NUCLEOTIDE SEQUENCE [LARGE SCALE GENOMIC DNA]</scope>
    <source>
        <strain evidence="3 4">YIM PH 21724</strain>
    </source>
</reference>
<dbReference type="Proteomes" id="UP000266677">
    <property type="component" value="Unassembled WGS sequence"/>
</dbReference>
<evidence type="ECO:0000313" key="4">
    <source>
        <dbReference type="Proteomes" id="UP000266677"/>
    </source>
</evidence>
<name>A0A3A4KC52_9NOCA</name>
<comment type="caution">
    <text evidence="3">The sequence shown here is derived from an EMBL/GenBank/DDBJ whole genome shotgun (WGS) entry which is preliminary data.</text>
</comment>
<dbReference type="InterPro" id="IPR002560">
    <property type="entry name" value="Transposase_DDE"/>
</dbReference>
<evidence type="ECO:0000313" key="3">
    <source>
        <dbReference type="EMBL" id="RJO77688.1"/>
    </source>
</evidence>
<dbReference type="PANTHER" id="PTHR33498">
    <property type="entry name" value="TRANSPOSASE FOR INSERTION SEQUENCE ELEMENT IS1557"/>
    <property type="match status" value="1"/>
</dbReference>
<accession>A0A3A4KC52</accession>
<dbReference type="InterPro" id="IPR047951">
    <property type="entry name" value="Transpos_ISL3"/>
</dbReference>
<dbReference type="EMBL" id="QZFU01000015">
    <property type="protein sequence ID" value="RJO77688.1"/>
    <property type="molecule type" value="Genomic_DNA"/>
</dbReference>
<dbReference type="NCBIfam" id="NF033550">
    <property type="entry name" value="transpos_ISL3"/>
    <property type="match status" value="1"/>
</dbReference>
<dbReference type="PANTHER" id="PTHR33498:SF1">
    <property type="entry name" value="TRANSPOSASE FOR INSERTION SEQUENCE ELEMENT IS1557"/>
    <property type="match status" value="1"/>
</dbReference>
<organism evidence="3 4">
    <name type="scientific">Nocardia panacis</name>
    <dbReference type="NCBI Taxonomy" id="2340916"/>
    <lineage>
        <taxon>Bacteria</taxon>
        <taxon>Bacillati</taxon>
        <taxon>Actinomycetota</taxon>
        <taxon>Actinomycetes</taxon>
        <taxon>Mycobacteriales</taxon>
        <taxon>Nocardiaceae</taxon>
        <taxon>Nocardia</taxon>
    </lineage>
</organism>
<evidence type="ECO:0000259" key="2">
    <source>
        <dbReference type="Pfam" id="PF14690"/>
    </source>
</evidence>
<dbReference type="InterPro" id="IPR029261">
    <property type="entry name" value="Transposase_Znf"/>
</dbReference>
<sequence length="200" mass="22209">MRLVGVESRGRTISFAAMTTAPVAACPVCGTSSDRVHSRYERRLADRAVGGREVSIRLRVKRFRCMNHECGRKIFAEPAVGVAARYQRRSRVLTRLLISIGLALGGRAGHRMTGHIAAQVSRSTLLRLVRELPVPEPSRVPVVGIDDFAIRKGNVYGTVFVDMATNKPVDLLEDRTSETVAEWMRHHPEIRVVCRDRGGP</sequence>
<dbReference type="Pfam" id="PF01610">
    <property type="entry name" value="DDE_Tnp_ISL3"/>
    <property type="match status" value="1"/>
</dbReference>